<dbReference type="InterPro" id="IPR018805">
    <property type="entry name" value="YJL171C/Tos1_C"/>
</dbReference>
<evidence type="ECO:0000256" key="2">
    <source>
        <dbReference type="ARBA" id="ARBA00006055"/>
    </source>
</evidence>
<organism evidence="11 12">
    <name type="scientific">Candida albicans (strain WO-1)</name>
    <name type="common">Yeast</name>
    <dbReference type="NCBI Taxonomy" id="294748"/>
    <lineage>
        <taxon>Eukaryota</taxon>
        <taxon>Fungi</taxon>
        <taxon>Dikarya</taxon>
        <taxon>Ascomycota</taxon>
        <taxon>Saccharomycotina</taxon>
        <taxon>Pichiomycetes</taxon>
        <taxon>Debaryomycetaceae</taxon>
        <taxon>Candida/Lodderomyces clade</taxon>
        <taxon>Candida</taxon>
    </lineage>
</organism>
<keyword evidence="6" id="KW-0326">Glycosidase</keyword>
<reference evidence="11 12" key="1">
    <citation type="journal article" date="2009" name="Nature">
        <title>Evolution of pathogenicity and sexual reproduction in eight Candida genomes.</title>
        <authorList>
            <person name="Butler G."/>
            <person name="Rasmussen M.D."/>
            <person name="Lin M.F."/>
            <person name="Santos M.A."/>
            <person name="Sakthikumar S."/>
            <person name="Munro C.A."/>
            <person name="Rheinbay E."/>
            <person name="Grabherr M."/>
            <person name="Forche A."/>
            <person name="Reedy J.L."/>
            <person name="Agrafioti I."/>
            <person name="Arnaud M.B."/>
            <person name="Bates S."/>
            <person name="Brown A.J."/>
            <person name="Brunke S."/>
            <person name="Costanzo M.C."/>
            <person name="Fitzpatrick D.A."/>
            <person name="de Groot P.W."/>
            <person name="Harris D."/>
            <person name="Hoyer L.L."/>
            <person name="Hube B."/>
            <person name="Klis F.M."/>
            <person name="Kodira C."/>
            <person name="Lennard N."/>
            <person name="Logue M.E."/>
            <person name="Martin R."/>
            <person name="Neiman A.M."/>
            <person name="Nikolaou E."/>
            <person name="Quail M.A."/>
            <person name="Quinn J."/>
            <person name="Santos M.C."/>
            <person name="Schmitzberger F.F."/>
            <person name="Sherlock G."/>
            <person name="Shah P."/>
            <person name="Silverstein K.A."/>
            <person name="Skrzypek M.S."/>
            <person name="Soll D."/>
            <person name="Staggs R."/>
            <person name="Stansfield I."/>
            <person name="Stumpf M.P."/>
            <person name="Sudbery P.E."/>
            <person name="Srikantha T."/>
            <person name="Zeng Q."/>
            <person name="Berman J."/>
            <person name="Berriman M."/>
            <person name="Heitman J."/>
            <person name="Gow N.A."/>
            <person name="Lorenz M.C."/>
            <person name="Birren B.W."/>
            <person name="Kellis M."/>
            <person name="Cuomo C.A."/>
        </authorList>
    </citation>
    <scope>NUCLEOTIDE SEQUENCE [LARGE SCALE GENOMIC DNA]</scope>
    <source>
        <strain evidence="11 12">WO-1</strain>
    </source>
</reference>
<gene>
    <name evidence="11" type="ORF">CAWG_03790</name>
</gene>
<dbReference type="AlphaFoldDB" id="C4YIX8"/>
<evidence type="ECO:0000313" key="12">
    <source>
        <dbReference type="Proteomes" id="UP000001429"/>
    </source>
</evidence>
<name>C4YIX8_CANAW</name>
<comment type="catalytic activity">
    <reaction evidence="1">
        <text>Hydrolysis of (1-&gt;3)-beta-D-glucosidic linkages in (1-&gt;3)-beta-D-glucans.</text>
        <dbReference type="EC" id="3.2.1.39"/>
    </reaction>
</comment>
<dbReference type="EC" id="3.2.1.39" evidence="3"/>
<evidence type="ECO:0000259" key="9">
    <source>
        <dbReference type="Pfam" id="PF10287"/>
    </source>
</evidence>
<evidence type="ECO:0000256" key="8">
    <source>
        <dbReference type="SAM" id="Phobius"/>
    </source>
</evidence>
<keyword evidence="8" id="KW-0812">Transmembrane</keyword>
<dbReference type="PANTHER" id="PTHR31737:SF3">
    <property type="entry name" value="CELL WALL PROTEIN YJL171C"/>
    <property type="match status" value="1"/>
</dbReference>
<dbReference type="Pfam" id="PF10290">
    <property type="entry name" value="YJL171C_Tos1_N"/>
    <property type="match status" value="1"/>
</dbReference>
<dbReference type="PANTHER" id="PTHR31737">
    <property type="entry name" value="PROTEIN TOS1"/>
    <property type="match status" value="1"/>
</dbReference>
<dbReference type="HOGENOM" id="CLU_030276_4_0_1"/>
<evidence type="ECO:0000256" key="3">
    <source>
        <dbReference type="ARBA" id="ARBA00012780"/>
    </source>
</evidence>
<dbReference type="InterPro" id="IPR018807">
    <property type="entry name" value="YJL171C/Tos1_N"/>
</dbReference>
<dbReference type="Pfam" id="PF10287">
    <property type="entry name" value="YJL171C_Tos1_C"/>
    <property type="match status" value="1"/>
</dbReference>
<dbReference type="GO" id="GO:0009277">
    <property type="term" value="C:fungal-type cell wall"/>
    <property type="evidence" value="ECO:0007669"/>
    <property type="project" value="TreeGrafter"/>
</dbReference>
<evidence type="ECO:0000256" key="4">
    <source>
        <dbReference type="ARBA" id="ARBA00022729"/>
    </source>
</evidence>
<comment type="similarity">
    <text evidence="2">Belongs to the PGA52 family.</text>
</comment>
<dbReference type="OrthoDB" id="118256at2759"/>
<dbReference type="EMBL" id="CH672350">
    <property type="protein sequence ID" value="EEQ45462.1"/>
    <property type="molecule type" value="Genomic_DNA"/>
</dbReference>
<dbReference type="Proteomes" id="UP000001429">
    <property type="component" value="Chromosome 2"/>
</dbReference>
<proteinExistence type="inferred from homology"/>
<dbReference type="VEuPathDB" id="FungiDB:CAWG_03790"/>
<evidence type="ECO:0000256" key="7">
    <source>
        <dbReference type="ARBA" id="ARBA00023316"/>
    </source>
</evidence>
<dbReference type="GO" id="GO:0042973">
    <property type="term" value="F:glucan endo-1,3-beta-D-glucosidase activity"/>
    <property type="evidence" value="ECO:0007669"/>
    <property type="project" value="UniProtKB-EC"/>
</dbReference>
<feature type="domain" description="Cell wall protein YJL171C/Tos1 C-terminal" evidence="9">
    <location>
        <begin position="180"/>
        <end position="413"/>
    </location>
</feature>
<evidence type="ECO:0000256" key="5">
    <source>
        <dbReference type="ARBA" id="ARBA00022801"/>
    </source>
</evidence>
<feature type="domain" description="Cell wall protein YJL171C/Tos1 N-terminal" evidence="10">
    <location>
        <begin position="103"/>
        <end position="168"/>
    </location>
</feature>
<dbReference type="GO" id="GO:0071555">
    <property type="term" value="P:cell wall organization"/>
    <property type="evidence" value="ECO:0007669"/>
    <property type="project" value="UniProtKB-KW"/>
</dbReference>
<keyword evidence="8" id="KW-1133">Transmembrane helix</keyword>
<keyword evidence="7" id="KW-0961">Cell wall biogenesis/degradation</keyword>
<keyword evidence="12" id="KW-1185">Reference proteome</keyword>
<dbReference type="PaxDb" id="5476-C4YIX8"/>
<accession>C4YIX8</accession>
<sequence length="463" mass="50355">VGNRYHDGSVVGSILDGSVYQVVALVHVIVLARFGSLIENILLSRKKTEDFQALFYIPYTIYSTASPRFGNFFFLVHQTMLFSSLLVSTLVSVATAANQEVEAIQFSNLGFSGTYNQVEKLSNIYKDSCSCEVNKTPVSFSGTNAPLNEEVSVHFRGPLVLNKFASYVSDGFKYGDDSSGDWKRLSYYEGSSGTSENVTFLTSAGKNSSCLGIGLTYAGTDGISKADSSTVLAKNTLINSNDEFVIFSNISCGKSGYNNDCGVYRSDIPAYHGFYGTTKMFLFEFQMPNETHTSTDISNYNMPAIWLLNAHIPRTAQYSMNVNCSCWRSGCGEFDIFEVMNSTEYLHMYSTIHDYQGSDDIQTGMAAPAYIERDLTGTMSGGVAFDSSGNAVVWVSNSTSFDSTIQASSVNSWVKQAGADVATTLATVTGQSATTTSKKSGGVSYQPSFITNLLMTVLTLWVI</sequence>
<evidence type="ECO:0000259" key="10">
    <source>
        <dbReference type="Pfam" id="PF10290"/>
    </source>
</evidence>
<keyword evidence="4" id="KW-0732">Signal</keyword>
<keyword evidence="8" id="KW-0472">Membrane</keyword>
<evidence type="ECO:0000256" key="6">
    <source>
        <dbReference type="ARBA" id="ARBA00023295"/>
    </source>
</evidence>
<protein>
    <recommendedName>
        <fullName evidence="3">glucan endo-1,3-beta-D-glucosidase</fullName>
        <ecNumber evidence="3">3.2.1.39</ecNumber>
    </recommendedName>
</protein>
<evidence type="ECO:0000256" key="1">
    <source>
        <dbReference type="ARBA" id="ARBA00000382"/>
    </source>
</evidence>
<dbReference type="OMA" id="STIHDYQ"/>
<evidence type="ECO:0000313" key="11">
    <source>
        <dbReference type="EMBL" id="EEQ45462.1"/>
    </source>
</evidence>
<feature type="non-terminal residue" evidence="11">
    <location>
        <position position="1"/>
    </location>
</feature>
<feature type="transmembrane region" description="Helical" evidence="8">
    <location>
        <begin position="20"/>
        <end position="38"/>
    </location>
</feature>
<keyword evidence="5" id="KW-0378">Hydrolase</keyword>